<protein>
    <submittedName>
        <fullName evidence="2">Uncharacterized protein</fullName>
    </submittedName>
</protein>
<reference evidence="3" key="1">
    <citation type="journal article" date="2005" name="Nature">
        <title>The map-based sequence of the rice genome.</title>
        <authorList>
            <consortium name="International rice genome sequencing project (IRGSP)"/>
            <person name="Matsumoto T."/>
            <person name="Wu J."/>
            <person name="Kanamori H."/>
            <person name="Katayose Y."/>
            <person name="Fujisawa M."/>
            <person name="Namiki N."/>
            <person name="Mizuno H."/>
            <person name="Yamamoto K."/>
            <person name="Antonio B.A."/>
            <person name="Baba T."/>
            <person name="Sakata K."/>
            <person name="Nagamura Y."/>
            <person name="Aoki H."/>
            <person name="Arikawa K."/>
            <person name="Arita K."/>
            <person name="Bito T."/>
            <person name="Chiden Y."/>
            <person name="Fujitsuka N."/>
            <person name="Fukunaka R."/>
            <person name="Hamada M."/>
            <person name="Harada C."/>
            <person name="Hayashi A."/>
            <person name="Hijishita S."/>
            <person name="Honda M."/>
            <person name="Hosokawa S."/>
            <person name="Ichikawa Y."/>
            <person name="Idonuma A."/>
            <person name="Iijima M."/>
            <person name="Ikeda M."/>
            <person name="Ikeno M."/>
            <person name="Ito K."/>
            <person name="Ito S."/>
            <person name="Ito T."/>
            <person name="Ito Y."/>
            <person name="Ito Y."/>
            <person name="Iwabuchi A."/>
            <person name="Kamiya K."/>
            <person name="Karasawa W."/>
            <person name="Kurita K."/>
            <person name="Katagiri S."/>
            <person name="Kikuta A."/>
            <person name="Kobayashi H."/>
            <person name="Kobayashi N."/>
            <person name="Machita K."/>
            <person name="Maehara T."/>
            <person name="Masukawa M."/>
            <person name="Mizubayashi T."/>
            <person name="Mukai Y."/>
            <person name="Nagasaki H."/>
            <person name="Nagata Y."/>
            <person name="Naito S."/>
            <person name="Nakashima M."/>
            <person name="Nakama Y."/>
            <person name="Nakamichi Y."/>
            <person name="Nakamura M."/>
            <person name="Meguro A."/>
            <person name="Negishi M."/>
            <person name="Ohta I."/>
            <person name="Ohta T."/>
            <person name="Okamoto M."/>
            <person name="Ono N."/>
            <person name="Saji S."/>
            <person name="Sakaguchi M."/>
            <person name="Sakai K."/>
            <person name="Shibata M."/>
            <person name="Shimokawa T."/>
            <person name="Song J."/>
            <person name="Takazaki Y."/>
            <person name="Terasawa K."/>
            <person name="Tsugane M."/>
            <person name="Tsuji K."/>
            <person name="Ueda S."/>
            <person name="Waki K."/>
            <person name="Yamagata H."/>
            <person name="Yamamoto M."/>
            <person name="Yamamoto S."/>
            <person name="Yamane H."/>
            <person name="Yoshiki S."/>
            <person name="Yoshihara R."/>
            <person name="Yukawa K."/>
            <person name="Zhong H."/>
            <person name="Yano M."/>
            <person name="Yuan Q."/>
            <person name="Ouyang S."/>
            <person name="Liu J."/>
            <person name="Jones K.M."/>
            <person name="Gansberger K."/>
            <person name="Moffat K."/>
            <person name="Hill J."/>
            <person name="Bera J."/>
            <person name="Fadrosh D."/>
            <person name="Jin S."/>
            <person name="Johri S."/>
            <person name="Kim M."/>
            <person name="Overton L."/>
            <person name="Reardon M."/>
            <person name="Tsitrin T."/>
            <person name="Vuong H."/>
            <person name="Weaver B."/>
            <person name="Ciecko A."/>
            <person name="Tallon L."/>
            <person name="Jackson J."/>
            <person name="Pai G."/>
            <person name="Aken S.V."/>
            <person name="Utterback T."/>
            <person name="Reidmuller S."/>
            <person name="Feldblyum T."/>
            <person name="Hsiao J."/>
            <person name="Zismann V."/>
            <person name="Iobst S."/>
            <person name="de Vazeille A.R."/>
            <person name="Buell C.R."/>
            <person name="Ying K."/>
            <person name="Li Y."/>
            <person name="Lu T."/>
            <person name="Huang Y."/>
            <person name="Zhao Q."/>
            <person name="Feng Q."/>
            <person name="Zhang L."/>
            <person name="Zhu J."/>
            <person name="Weng Q."/>
            <person name="Mu J."/>
            <person name="Lu Y."/>
            <person name="Fan D."/>
            <person name="Liu Y."/>
            <person name="Guan J."/>
            <person name="Zhang Y."/>
            <person name="Yu S."/>
            <person name="Liu X."/>
            <person name="Zhang Y."/>
            <person name="Hong G."/>
            <person name="Han B."/>
            <person name="Choisne N."/>
            <person name="Demange N."/>
            <person name="Orjeda G."/>
            <person name="Samain S."/>
            <person name="Cattolico L."/>
            <person name="Pelletier E."/>
            <person name="Couloux A."/>
            <person name="Segurens B."/>
            <person name="Wincker P."/>
            <person name="D'Hont A."/>
            <person name="Scarpelli C."/>
            <person name="Weissenbach J."/>
            <person name="Salanoubat M."/>
            <person name="Quetier F."/>
            <person name="Yu Y."/>
            <person name="Kim H.R."/>
            <person name="Rambo T."/>
            <person name="Currie J."/>
            <person name="Collura K."/>
            <person name="Luo M."/>
            <person name="Yang T."/>
            <person name="Ammiraju J.S.S."/>
            <person name="Engler F."/>
            <person name="Soderlund C."/>
            <person name="Wing R.A."/>
            <person name="Palmer L.E."/>
            <person name="de la Bastide M."/>
            <person name="Spiegel L."/>
            <person name="Nascimento L."/>
            <person name="Zutavern T."/>
            <person name="O'Shaughnessy A."/>
            <person name="Dike S."/>
            <person name="Dedhia N."/>
            <person name="Preston R."/>
            <person name="Balija V."/>
            <person name="McCombie W.R."/>
            <person name="Chow T."/>
            <person name="Chen H."/>
            <person name="Chung M."/>
            <person name="Chen C."/>
            <person name="Shaw J."/>
            <person name="Wu H."/>
            <person name="Hsiao K."/>
            <person name="Chao Y."/>
            <person name="Chu M."/>
            <person name="Cheng C."/>
            <person name="Hour A."/>
            <person name="Lee P."/>
            <person name="Lin S."/>
            <person name="Lin Y."/>
            <person name="Liou J."/>
            <person name="Liu S."/>
            <person name="Hsing Y."/>
            <person name="Raghuvanshi S."/>
            <person name="Mohanty A."/>
            <person name="Bharti A.K."/>
            <person name="Gaur A."/>
            <person name="Gupta V."/>
            <person name="Kumar D."/>
            <person name="Ravi V."/>
            <person name="Vij S."/>
            <person name="Kapur A."/>
            <person name="Khurana P."/>
            <person name="Khurana P."/>
            <person name="Khurana J.P."/>
            <person name="Tyagi A.K."/>
            <person name="Gaikwad K."/>
            <person name="Singh A."/>
            <person name="Dalal V."/>
            <person name="Srivastava S."/>
            <person name="Dixit A."/>
            <person name="Pal A.K."/>
            <person name="Ghazi I.A."/>
            <person name="Yadav M."/>
            <person name="Pandit A."/>
            <person name="Bhargava A."/>
            <person name="Sureshbabu K."/>
            <person name="Batra K."/>
            <person name="Sharma T.R."/>
            <person name="Mohapatra T."/>
            <person name="Singh N.K."/>
            <person name="Messing J."/>
            <person name="Nelson A.B."/>
            <person name="Fuks G."/>
            <person name="Kavchok S."/>
            <person name="Keizer G."/>
            <person name="Linton E."/>
            <person name="Llaca V."/>
            <person name="Song R."/>
            <person name="Tanyolac B."/>
            <person name="Young S."/>
            <person name="Ho-Il K."/>
            <person name="Hahn J.H."/>
            <person name="Sangsakoo G."/>
            <person name="Vanavichit A."/>
            <person name="de Mattos Luiz.A.T."/>
            <person name="Zimmer P.D."/>
            <person name="Malone G."/>
            <person name="Dellagostin O."/>
            <person name="de Oliveira A.C."/>
            <person name="Bevan M."/>
            <person name="Bancroft I."/>
            <person name="Minx P."/>
            <person name="Cordum H."/>
            <person name="Wilson R."/>
            <person name="Cheng Z."/>
            <person name="Jin W."/>
            <person name="Jiang J."/>
            <person name="Leong S.A."/>
            <person name="Iwama H."/>
            <person name="Gojobori T."/>
            <person name="Itoh T."/>
            <person name="Niimura Y."/>
            <person name="Fujii Y."/>
            <person name="Habara T."/>
            <person name="Sakai H."/>
            <person name="Sato Y."/>
            <person name="Wilson G."/>
            <person name="Kumar K."/>
            <person name="McCouch S."/>
            <person name="Juretic N."/>
            <person name="Hoen D."/>
            <person name="Wright S."/>
            <person name="Bruskiewich R."/>
            <person name="Bureau T."/>
            <person name="Miyao A."/>
            <person name="Hirochika H."/>
            <person name="Nishikawa T."/>
            <person name="Kadowaki K."/>
            <person name="Sugiura M."/>
            <person name="Burr B."/>
            <person name="Sasaki T."/>
        </authorList>
    </citation>
    <scope>NUCLEOTIDE SEQUENCE [LARGE SCALE GENOMIC DNA]</scope>
    <source>
        <strain evidence="3">cv. Nipponbare</strain>
    </source>
</reference>
<feature type="compositionally biased region" description="Basic residues" evidence="1">
    <location>
        <begin position="147"/>
        <end position="160"/>
    </location>
</feature>
<dbReference type="Proteomes" id="UP000000763">
    <property type="component" value="Chromosome 2"/>
</dbReference>
<gene>
    <name evidence="2" type="primary">OSJNBb0071O21.17</name>
</gene>
<dbReference type="EMBL" id="AP005497">
    <property type="protein sequence ID" value="BAD38137.1"/>
    <property type="molecule type" value="Genomic_DNA"/>
</dbReference>
<reference evidence="3" key="2">
    <citation type="journal article" date="2008" name="Nucleic Acids Res.">
        <title>The rice annotation project database (RAP-DB): 2008 update.</title>
        <authorList>
            <consortium name="The rice annotation project (RAP)"/>
        </authorList>
    </citation>
    <scope>GENOME REANNOTATION</scope>
    <source>
        <strain evidence="3">cv. Nipponbare</strain>
    </source>
</reference>
<name>Q67UN2_ORYSJ</name>
<proteinExistence type="predicted"/>
<evidence type="ECO:0000313" key="2">
    <source>
        <dbReference type="EMBL" id="BAD38137.1"/>
    </source>
</evidence>
<sequence>MRSPLCCSSEILPILPPNPRFQAKIRVGLELAGDTAECRREMGHYKKNQIDVVTIGAGSAKTGIYRLFPTFRLAGGGGSGDRALPSARSGGRGGGGGGGRRGGGCGGKWHGSWAAAAATSPPPDPAGEEAAAAVEPSPPPDTAGGRQRQRRRRAPHRRRSPTTPPPIWPTGAHRPRRQIDEEKLKIKMLRNGNEVLRPLFLRLVSDINLDLFHNK</sequence>
<feature type="compositionally biased region" description="Gly residues" evidence="1">
    <location>
        <begin position="90"/>
        <end position="109"/>
    </location>
</feature>
<evidence type="ECO:0000256" key="1">
    <source>
        <dbReference type="SAM" id="MobiDB-lite"/>
    </source>
</evidence>
<accession>Q67UN2</accession>
<evidence type="ECO:0000313" key="3">
    <source>
        <dbReference type="Proteomes" id="UP000000763"/>
    </source>
</evidence>
<feature type="region of interest" description="Disordered" evidence="1">
    <location>
        <begin position="75"/>
        <end position="178"/>
    </location>
</feature>
<dbReference type="AlphaFoldDB" id="Q67UN2"/>
<organism evidence="2 3">
    <name type="scientific">Oryza sativa subsp. japonica</name>
    <name type="common">Rice</name>
    <dbReference type="NCBI Taxonomy" id="39947"/>
    <lineage>
        <taxon>Eukaryota</taxon>
        <taxon>Viridiplantae</taxon>
        <taxon>Streptophyta</taxon>
        <taxon>Embryophyta</taxon>
        <taxon>Tracheophyta</taxon>
        <taxon>Spermatophyta</taxon>
        <taxon>Magnoliopsida</taxon>
        <taxon>Liliopsida</taxon>
        <taxon>Poales</taxon>
        <taxon>Poaceae</taxon>
        <taxon>BOP clade</taxon>
        <taxon>Oryzoideae</taxon>
        <taxon>Oryzeae</taxon>
        <taxon>Oryzinae</taxon>
        <taxon>Oryza</taxon>
        <taxon>Oryza sativa</taxon>
    </lineage>
</organism>